<keyword evidence="6" id="KW-0611">Plant defense</keyword>
<comment type="similarity">
    <text evidence="1">Belongs to the universal ribosomal protein uL30 family.</text>
</comment>
<dbReference type="STRING" id="40149.A0A0E0ENJ1"/>
<organism evidence="17">
    <name type="scientific">Oryza meridionalis</name>
    <dbReference type="NCBI Taxonomy" id="40149"/>
    <lineage>
        <taxon>Eukaryota</taxon>
        <taxon>Viridiplantae</taxon>
        <taxon>Streptophyta</taxon>
        <taxon>Embryophyta</taxon>
        <taxon>Tracheophyta</taxon>
        <taxon>Spermatophyta</taxon>
        <taxon>Magnoliopsida</taxon>
        <taxon>Liliopsida</taxon>
        <taxon>Poales</taxon>
        <taxon>Poaceae</taxon>
        <taxon>BOP clade</taxon>
        <taxon>Oryzoideae</taxon>
        <taxon>Oryzeae</taxon>
        <taxon>Oryzinae</taxon>
        <taxon>Oryza</taxon>
    </lineage>
</organism>
<evidence type="ECO:0000259" key="13">
    <source>
        <dbReference type="Pfam" id="PF08079"/>
    </source>
</evidence>
<evidence type="ECO:0000256" key="1">
    <source>
        <dbReference type="ARBA" id="ARBA00007594"/>
    </source>
</evidence>
<dbReference type="Pfam" id="PF00327">
    <property type="entry name" value="Ribosomal_L30"/>
    <property type="match status" value="1"/>
</dbReference>
<dbReference type="FunFam" id="1.10.10.10:FF:000322">
    <property type="entry name" value="Probable disease resistance protein At1g63360"/>
    <property type="match status" value="1"/>
</dbReference>
<evidence type="ECO:0000256" key="7">
    <source>
        <dbReference type="ARBA" id="ARBA00022840"/>
    </source>
</evidence>
<dbReference type="Gene3D" id="1.10.8.430">
    <property type="entry name" value="Helical domain of apoptotic protease-activating factors"/>
    <property type="match status" value="1"/>
</dbReference>
<dbReference type="CDD" id="cd01657">
    <property type="entry name" value="Ribosomal_L7_archeal_euk"/>
    <property type="match status" value="1"/>
</dbReference>
<evidence type="ECO:0000256" key="3">
    <source>
        <dbReference type="ARBA" id="ARBA00022614"/>
    </source>
</evidence>
<dbReference type="GO" id="GO:0005524">
    <property type="term" value="F:ATP binding"/>
    <property type="evidence" value="ECO:0007669"/>
    <property type="project" value="UniProtKB-KW"/>
</dbReference>
<dbReference type="InterPro" id="IPR042197">
    <property type="entry name" value="Apaf_helical"/>
</dbReference>
<feature type="domain" description="Disease resistance protein winged helix" evidence="15">
    <location>
        <begin position="691"/>
        <end position="774"/>
    </location>
</feature>
<dbReference type="Pfam" id="PF00931">
    <property type="entry name" value="NB-ARC"/>
    <property type="match status" value="1"/>
</dbReference>
<dbReference type="Proteomes" id="UP000008021">
    <property type="component" value="Chromosome 8"/>
</dbReference>
<dbReference type="GO" id="GO:0002758">
    <property type="term" value="P:innate immune response-activating signaling pathway"/>
    <property type="evidence" value="ECO:0007669"/>
    <property type="project" value="UniProtKB-ARBA"/>
</dbReference>
<dbReference type="GO" id="GO:0042742">
    <property type="term" value="P:defense response to bacterium"/>
    <property type="evidence" value="ECO:0007669"/>
    <property type="project" value="UniProtKB-ARBA"/>
</dbReference>
<dbReference type="PRINTS" id="PR00364">
    <property type="entry name" value="DISEASERSIST"/>
</dbReference>
<dbReference type="FunFam" id="1.10.8.430:FF:000003">
    <property type="entry name" value="Probable disease resistance protein At5g66910"/>
    <property type="match status" value="1"/>
</dbReference>
<keyword evidence="5" id="KW-0547">Nucleotide-binding</keyword>
<dbReference type="HOGENOM" id="CLU_000837_0_0_1"/>
<evidence type="ECO:0000256" key="9">
    <source>
        <dbReference type="ARBA" id="ARBA00023274"/>
    </source>
</evidence>
<proteinExistence type="inferred from homology"/>
<dbReference type="InterPro" id="IPR035808">
    <property type="entry name" value="Ribosomal_uL30_euk_arc"/>
</dbReference>
<evidence type="ECO:0000256" key="6">
    <source>
        <dbReference type="ARBA" id="ARBA00022821"/>
    </source>
</evidence>
<evidence type="ECO:0000259" key="12">
    <source>
        <dbReference type="Pfam" id="PF00931"/>
    </source>
</evidence>
<evidence type="ECO:0000256" key="2">
    <source>
        <dbReference type="ARBA" id="ARBA00008894"/>
    </source>
</evidence>
<evidence type="ECO:0000256" key="10">
    <source>
        <dbReference type="SAM" id="MobiDB-lite"/>
    </source>
</evidence>
<dbReference type="Gene3D" id="3.80.10.10">
    <property type="entry name" value="Ribonuclease Inhibitor"/>
    <property type="match status" value="1"/>
</dbReference>
<evidence type="ECO:0000259" key="15">
    <source>
        <dbReference type="Pfam" id="PF23559"/>
    </source>
</evidence>
<dbReference type="Gene3D" id="1.10.10.10">
    <property type="entry name" value="Winged helix-like DNA-binding domain superfamily/Winged helix DNA-binding domain"/>
    <property type="match status" value="1"/>
</dbReference>
<keyword evidence="8" id="KW-0689">Ribosomal protein</keyword>
<reference evidence="17" key="2">
    <citation type="submission" date="2018-05" db="EMBL/GenBank/DDBJ databases">
        <title>OmerRS3 (Oryza meridionalis Reference Sequence Version 3).</title>
        <authorList>
            <person name="Zhang J."/>
            <person name="Kudrna D."/>
            <person name="Lee S."/>
            <person name="Talag J."/>
            <person name="Welchert J."/>
            <person name="Wing R.A."/>
        </authorList>
    </citation>
    <scope>NUCLEOTIDE SEQUENCE [LARGE SCALE GENOMIC DNA]</scope>
    <source>
        <strain evidence="17">cv. OR44</strain>
    </source>
</reference>
<dbReference type="InterPro" id="IPR002182">
    <property type="entry name" value="NB-ARC"/>
</dbReference>
<keyword evidence="3" id="KW-0433">Leucine-rich repeat</keyword>
<evidence type="ECO:0000256" key="4">
    <source>
        <dbReference type="ARBA" id="ARBA00022737"/>
    </source>
</evidence>
<dbReference type="InterPro" id="IPR036919">
    <property type="entry name" value="Ribo_uL30_ferredoxin-like_sf"/>
</dbReference>
<dbReference type="InterPro" id="IPR032675">
    <property type="entry name" value="LRR_dom_sf"/>
</dbReference>
<dbReference type="SUPFAM" id="SSF52058">
    <property type="entry name" value="L domain-like"/>
    <property type="match status" value="1"/>
</dbReference>
<keyword evidence="18" id="KW-1185">Reference proteome</keyword>
<feature type="domain" description="Disease resistance N-terminal" evidence="14">
    <location>
        <begin position="274"/>
        <end position="361"/>
    </location>
</feature>
<keyword evidence="9" id="KW-0687">Ribonucleoprotein</keyword>
<evidence type="ECO:0000259" key="14">
    <source>
        <dbReference type="Pfam" id="PF18052"/>
    </source>
</evidence>
<dbReference type="PANTHER" id="PTHR36766:SF64">
    <property type="entry name" value="OS12G0206100 PROTEIN"/>
    <property type="match status" value="1"/>
</dbReference>
<dbReference type="InterPro" id="IPR027417">
    <property type="entry name" value="P-loop_NTPase"/>
</dbReference>
<dbReference type="Gene3D" id="1.20.5.4130">
    <property type="match status" value="1"/>
</dbReference>
<dbReference type="InterPro" id="IPR005998">
    <property type="entry name" value="Ribosomal_uL30_euk"/>
</dbReference>
<evidence type="ECO:0000256" key="5">
    <source>
        <dbReference type="ARBA" id="ARBA00022741"/>
    </source>
</evidence>
<feature type="compositionally biased region" description="Basic residues" evidence="10">
    <location>
        <begin position="32"/>
        <end position="41"/>
    </location>
</feature>
<dbReference type="GO" id="GO:0005840">
    <property type="term" value="C:ribosome"/>
    <property type="evidence" value="ECO:0007669"/>
    <property type="project" value="UniProtKB-KW"/>
</dbReference>
<feature type="domain" description="R13L1/DRL21-like LRR repeat region" evidence="16">
    <location>
        <begin position="962"/>
        <end position="1092"/>
    </location>
</feature>
<evidence type="ECO:0000256" key="8">
    <source>
        <dbReference type="ARBA" id="ARBA00022980"/>
    </source>
</evidence>
<dbReference type="Pfam" id="PF23559">
    <property type="entry name" value="WHD_DRP"/>
    <property type="match status" value="1"/>
</dbReference>
<dbReference type="InterPro" id="IPR041118">
    <property type="entry name" value="Rx_N"/>
</dbReference>
<dbReference type="GO" id="GO:0009626">
    <property type="term" value="P:plant-type hypersensitive response"/>
    <property type="evidence" value="ECO:0007669"/>
    <property type="project" value="UniProtKB-ARBA"/>
</dbReference>
<dbReference type="Pfam" id="PF25019">
    <property type="entry name" value="LRR_R13L1-DRL21"/>
    <property type="match status" value="1"/>
</dbReference>
<dbReference type="SUPFAM" id="SSF52540">
    <property type="entry name" value="P-loop containing nucleoside triphosphate hydrolases"/>
    <property type="match status" value="1"/>
</dbReference>
<dbReference type="GO" id="GO:1990904">
    <property type="term" value="C:ribonucleoprotein complex"/>
    <property type="evidence" value="ECO:0007669"/>
    <property type="project" value="UniProtKB-KW"/>
</dbReference>
<dbReference type="NCBIfam" id="TIGR01310">
    <property type="entry name" value="uL30_euk"/>
    <property type="match status" value="1"/>
</dbReference>
<dbReference type="Gramene" id="OMERI08G17200.5">
    <property type="protein sequence ID" value="OMERI08G17200.5"/>
    <property type="gene ID" value="OMERI08G17200"/>
</dbReference>
<dbReference type="InterPro" id="IPR056789">
    <property type="entry name" value="LRR_R13L1-DRL21"/>
</dbReference>
<dbReference type="InterPro" id="IPR012988">
    <property type="entry name" value="Ribosomal_uL30_N_euk"/>
</dbReference>
<comment type="similarity">
    <text evidence="2">Belongs to the disease resistance NB-LRR family.</text>
</comment>
<feature type="region of interest" description="Disordered" evidence="10">
    <location>
        <begin position="28"/>
        <end position="48"/>
    </location>
</feature>
<evidence type="ECO:0000259" key="16">
    <source>
        <dbReference type="Pfam" id="PF25019"/>
    </source>
</evidence>
<protein>
    <submittedName>
        <fullName evidence="17">Uncharacterized protein</fullName>
    </submittedName>
</protein>
<keyword evidence="4" id="KW-0677">Repeat</keyword>
<reference evidence="17" key="1">
    <citation type="submission" date="2015-04" db="UniProtKB">
        <authorList>
            <consortium name="EnsemblPlants"/>
        </authorList>
    </citation>
    <scope>IDENTIFICATION</scope>
</reference>
<dbReference type="InterPro" id="IPR058922">
    <property type="entry name" value="WHD_DRP"/>
</dbReference>
<evidence type="ECO:0000259" key="11">
    <source>
        <dbReference type="Pfam" id="PF00327"/>
    </source>
</evidence>
<keyword evidence="7" id="KW-0067">ATP-binding</keyword>
<dbReference type="PANTHER" id="PTHR36766">
    <property type="entry name" value="PLANT BROAD-SPECTRUM MILDEW RESISTANCE PROTEIN RPW8"/>
    <property type="match status" value="1"/>
</dbReference>
<feature type="domain" description="Large ribosomal subunit protein uL30-like ferredoxin-like fold" evidence="11">
    <location>
        <begin position="91"/>
        <end position="140"/>
    </location>
</feature>
<evidence type="ECO:0000313" key="18">
    <source>
        <dbReference type="Proteomes" id="UP000008021"/>
    </source>
</evidence>
<dbReference type="FunFam" id="3.30.1390.20:FF:000004">
    <property type="entry name" value="60S ribosomal protein L7"/>
    <property type="match status" value="1"/>
</dbReference>
<dbReference type="GO" id="GO:0043531">
    <property type="term" value="F:ADP binding"/>
    <property type="evidence" value="ECO:0007669"/>
    <property type="project" value="InterPro"/>
</dbReference>
<dbReference type="Gene3D" id="3.40.50.300">
    <property type="entry name" value="P-loop containing nucleotide triphosphate hydrolases"/>
    <property type="match status" value="1"/>
</dbReference>
<dbReference type="InterPro" id="IPR016082">
    <property type="entry name" value="Ribosomal_uL30_ferredoxin-like"/>
</dbReference>
<dbReference type="Pfam" id="PF18052">
    <property type="entry name" value="Rx_N"/>
    <property type="match status" value="1"/>
</dbReference>
<dbReference type="SUPFAM" id="SSF55129">
    <property type="entry name" value="Ribosomal protein L30p/L7e"/>
    <property type="match status" value="1"/>
</dbReference>
<sequence>MMAEEGTQQLPYVRETVLKKRKVNEDWAVKNRERKAAKRQRRRDDGKGAIKRPEDFVREFRNKELDFVRMKTRLKVRKLPPAETLNSKLVFAIRIPGTMDLHPHMRRILRKLRLTQVLTGVFLKATDATMKRLLVVEPFITYGFPNLKNVKDLIYKKGRGFLDKEPFPLTSNDLIEKALGEYGIICLEDLVHEIASVGPHFREASNFLMPFKLKCPERLQMKKKPYKDGGDSGNREDKINELIENFEVILLNLAFENLSDQQRNMAESLILPVVRGVAGKAAGELVKSVSRMCGIDGDRGKLERQLLAVQCKLADAEEKSETNPAVKRWMKDLKAVAYEADDVLDDFQYEALRRKVKIGDSTKRKVLGYFTPHSPLLFRVTMSRKLNNVLKKINELVEEMNKFGLMEHAEPPQVLRHRLTHSALYDSTDILGRDDDKEVLVKQMLDQHDQQNLQVLPIVGMGGLGKTTLAKMVYNDPIVQKHFQLKMWHCVSENFEPISIMKSIIELATNGKCDLPDSIELLRRRLEGVIDRKRFLLVLDDVWNEDDKWNEHLRPLLNSVGGPGSIIVITTRNQQVASIMETLQPYKPACLSEDESWELFSKRAFGRDVQEQEDLATIGKCIVHKCKGLPLALKTMGGLMSSKHQVKEWEAIARSNIGDSVKGKDEILSILKLSYKHLPSEMKQCFTFCAIFCKDYEMEKDMLIQLWIANGFIQEEGGAINLAQKGEFVFNELVWRSFLQDVKTIQQDFIIDYFPELSFGVTICKMHDLMHDLAKDVSSECATTEELIQQKAPSEDVWHVQISEGELKQISGSFKGTTSLRTLLMELPLYRGLEVLELRSFFLERLKLRSLRGLWCHCRYDSSIITSHLINTKHLRYLDLSRSNIFRLPDSICALYSLQSLRLNGCSYLECLPEGMANLRKLDHLYLLGCDRLKRMPPNFSLLNNLLTLTTFVVDTDAGRGIEELKQLRYLINMLGLYNLRKIKSTSNAKEANLHQKQELSILRLFWGCMSSYMPGDKDNNEEEMLESLKPHSKLKILDLYGYGGSKASVWMRDPQMFRCLKRLIIERCPRCKDIPTVWLSASLEYLSLSYMTSLISLCKNIDGNTPVQLFPKLKELILFDLPNLERWAENSEGENNDVIIFPELERLYMNRCMKISSVPESPALKRLNIFRCCSSFPIFSLSPHIIV</sequence>
<dbReference type="Gene3D" id="3.30.1390.20">
    <property type="entry name" value="Ribosomal protein L30, ferredoxin-like fold domain"/>
    <property type="match status" value="1"/>
</dbReference>
<dbReference type="GO" id="GO:0003723">
    <property type="term" value="F:RNA binding"/>
    <property type="evidence" value="ECO:0007669"/>
    <property type="project" value="InterPro"/>
</dbReference>
<dbReference type="EnsemblPlants" id="OMERI08G17200.5">
    <property type="protein sequence ID" value="OMERI08G17200.5"/>
    <property type="gene ID" value="OMERI08G17200"/>
</dbReference>
<dbReference type="InterPro" id="IPR036388">
    <property type="entry name" value="WH-like_DNA-bd_sf"/>
</dbReference>
<feature type="domain" description="NB-ARC" evidence="12">
    <location>
        <begin position="441"/>
        <end position="608"/>
    </location>
</feature>
<name>A0A0E0ENJ1_9ORYZ</name>
<accession>A0A0E0ENJ1</accession>
<dbReference type="Pfam" id="PF08079">
    <property type="entry name" value="Ribosomal_L30_N"/>
    <property type="match status" value="1"/>
</dbReference>
<dbReference type="AlphaFoldDB" id="A0A0E0ENJ1"/>
<feature type="domain" description="Large ribosomal subunit protein uL30 N-terminal eukaryotes" evidence="13">
    <location>
        <begin position="13"/>
        <end position="75"/>
    </location>
</feature>
<evidence type="ECO:0000313" key="17">
    <source>
        <dbReference type="EnsemblPlants" id="OMERI08G17200.5"/>
    </source>
</evidence>